<dbReference type="GO" id="GO:0019867">
    <property type="term" value="C:outer membrane"/>
    <property type="evidence" value="ECO:0007669"/>
    <property type="project" value="InterPro"/>
</dbReference>
<dbReference type="EMBL" id="DVNO01000036">
    <property type="protein sequence ID" value="HIU65825.1"/>
    <property type="molecule type" value="Genomic_DNA"/>
</dbReference>
<dbReference type="GO" id="GO:0008933">
    <property type="term" value="F:peptidoglycan lytic transglycosylase activity"/>
    <property type="evidence" value="ECO:0007669"/>
    <property type="project" value="TreeGrafter"/>
</dbReference>
<evidence type="ECO:0000313" key="9">
    <source>
        <dbReference type="Proteomes" id="UP000824142"/>
    </source>
</evidence>
<feature type="chain" id="PRO_5038581157" description="peptidoglycan lytic exotransglycosylase" evidence="6">
    <location>
        <begin position="30"/>
        <end position="373"/>
    </location>
</feature>
<keyword evidence="6" id="KW-0732">Signal</keyword>
<evidence type="ECO:0000256" key="5">
    <source>
        <dbReference type="ARBA" id="ARBA00030918"/>
    </source>
</evidence>
<dbReference type="PANTHER" id="PTHR30124:SF0">
    <property type="entry name" value="MEMBRANE-BOUND LYTIC MUREIN TRANSGLYCOSYLASE A"/>
    <property type="match status" value="1"/>
</dbReference>
<evidence type="ECO:0000313" key="8">
    <source>
        <dbReference type="EMBL" id="HIU65825.1"/>
    </source>
</evidence>
<comment type="caution">
    <text evidence="8">The sequence shown here is derived from an EMBL/GenBank/DDBJ whole genome shotgun (WGS) entry which is preliminary data.</text>
</comment>
<dbReference type="InterPro" id="IPR036908">
    <property type="entry name" value="RlpA-like_sf"/>
</dbReference>
<proteinExistence type="predicted"/>
<comment type="catalytic activity">
    <reaction evidence="1">
        <text>Exolytic cleavage of the (1-&gt;4)-beta-glycosidic linkage between N-acetylmuramic acid (MurNAc) and N-acetylglucosamine (GlcNAc) residues in peptidoglycan, from either the reducing or the non-reducing ends of the peptidoglycan chains, with concomitant formation of a 1,6-anhydrobond in the MurNAc residue.</text>
        <dbReference type="EC" id="4.2.2.n1"/>
    </reaction>
</comment>
<dbReference type="Gene3D" id="2.40.240.50">
    <property type="entry name" value="Barwin-like endoglucanases"/>
    <property type="match status" value="1"/>
</dbReference>
<feature type="domain" description="Lytic transglycosylase MltA" evidence="7">
    <location>
        <begin position="141"/>
        <end position="270"/>
    </location>
</feature>
<protein>
    <recommendedName>
        <fullName evidence="2">peptidoglycan lytic exotransglycosylase</fullName>
        <ecNumber evidence="2">4.2.2.n1</ecNumber>
    </recommendedName>
    <alternativeName>
        <fullName evidence="5">Murein hydrolase A</fullName>
    </alternativeName>
</protein>
<dbReference type="SMART" id="SM00925">
    <property type="entry name" value="MltA"/>
    <property type="match status" value="1"/>
</dbReference>
<evidence type="ECO:0000256" key="4">
    <source>
        <dbReference type="ARBA" id="ARBA00023316"/>
    </source>
</evidence>
<dbReference type="PROSITE" id="PS51257">
    <property type="entry name" value="PROKAR_LIPOPROTEIN"/>
    <property type="match status" value="1"/>
</dbReference>
<keyword evidence="3" id="KW-0456">Lyase</keyword>
<dbReference type="InterPro" id="IPR010611">
    <property type="entry name" value="3D_dom"/>
</dbReference>
<evidence type="ECO:0000256" key="2">
    <source>
        <dbReference type="ARBA" id="ARBA00012587"/>
    </source>
</evidence>
<evidence type="ECO:0000256" key="6">
    <source>
        <dbReference type="SAM" id="SignalP"/>
    </source>
</evidence>
<dbReference type="GO" id="GO:0009254">
    <property type="term" value="P:peptidoglycan turnover"/>
    <property type="evidence" value="ECO:0007669"/>
    <property type="project" value="InterPro"/>
</dbReference>
<evidence type="ECO:0000256" key="3">
    <source>
        <dbReference type="ARBA" id="ARBA00023239"/>
    </source>
</evidence>
<accession>A0A9D1SMX1</accession>
<dbReference type="GO" id="GO:0009253">
    <property type="term" value="P:peptidoglycan catabolic process"/>
    <property type="evidence" value="ECO:0007669"/>
    <property type="project" value="TreeGrafter"/>
</dbReference>
<dbReference type="Proteomes" id="UP000824142">
    <property type="component" value="Unassembled WGS sequence"/>
</dbReference>
<gene>
    <name evidence="8" type="ORF">IAC63_04280</name>
</gene>
<keyword evidence="4" id="KW-0961">Cell wall biogenesis/degradation</keyword>
<dbReference type="InterPro" id="IPR005300">
    <property type="entry name" value="MltA_B"/>
</dbReference>
<dbReference type="InterPro" id="IPR026044">
    <property type="entry name" value="MltA"/>
</dbReference>
<dbReference type="CDD" id="cd14485">
    <property type="entry name" value="mltA_like_LT_A"/>
    <property type="match status" value="1"/>
</dbReference>
<dbReference type="EC" id="4.2.2.n1" evidence="2"/>
<dbReference type="GO" id="GO:0004553">
    <property type="term" value="F:hydrolase activity, hydrolyzing O-glycosyl compounds"/>
    <property type="evidence" value="ECO:0007669"/>
    <property type="project" value="InterPro"/>
</dbReference>
<name>A0A9D1SMX1_9PROT</name>
<dbReference type="PANTHER" id="PTHR30124">
    <property type="entry name" value="MEMBRANE-BOUND LYTIC MUREIN TRANSGLYCOSYLASE A"/>
    <property type="match status" value="1"/>
</dbReference>
<evidence type="ECO:0000256" key="1">
    <source>
        <dbReference type="ARBA" id="ARBA00001420"/>
    </source>
</evidence>
<dbReference type="SUPFAM" id="SSF50685">
    <property type="entry name" value="Barwin-like endoglucanases"/>
    <property type="match status" value="1"/>
</dbReference>
<reference evidence="8" key="1">
    <citation type="submission" date="2020-10" db="EMBL/GenBank/DDBJ databases">
        <authorList>
            <person name="Gilroy R."/>
        </authorList>
    </citation>
    <scope>NUCLEOTIDE SEQUENCE</scope>
    <source>
        <strain evidence="8">CHK136-897</strain>
    </source>
</reference>
<organism evidence="8 9">
    <name type="scientific">Candidatus Enterousia avicola</name>
    <dbReference type="NCBI Taxonomy" id="2840787"/>
    <lineage>
        <taxon>Bacteria</taxon>
        <taxon>Pseudomonadati</taxon>
        <taxon>Pseudomonadota</taxon>
        <taxon>Alphaproteobacteria</taxon>
        <taxon>Candidatus Enterousia</taxon>
    </lineage>
</organism>
<reference evidence="8" key="2">
    <citation type="journal article" date="2021" name="PeerJ">
        <title>Extensive microbial diversity within the chicken gut microbiome revealed by metagenomics and culture.</title>
        <authorList>
            <person name="Gilroy R."/>
            <person name="Ravi A."/>
            <person name="Getino M."/>
            <person name="Pursley I."/>
            <person name="Horton D.L."/>
            <person name="Alikhan N.F."/>
            <person name="Baker D."/>
            <person name="Gharbi K."/>
            <person name="Hall N."/>
            <person name="Watson M."/>
            <person name="Adriaenssens E.M."/>
            <person name="Foster-Nyarko E."/>
            <person name="Jarju S."/>
            <person name="Secka A."/>
            <person name="Antonio M."/>
            <person name="Oren A."/>
            <person name="Chaudhuri R.R."/>
            <person name="La Ragione R."/>
            <person name="Hildebrand F."/>
            <person name="Pallen M.J."/>
        </authorList>
    </citation>
    <scope>NUCLEOTIDE SEQUENCE</scope>
    <source>
        <strain evidence="8">CHK136-897</strain>
    </source>
</reference>
<dbReference type="PIRSF" id="PIRSF019422">
    <property type="entry name" value="MltA"/>
    <property type="match status" value="1"/>
</dbReference>
<feature type="signal peptide" evidence="6">
    <location>
        <begin position="1"/>
        <end position="29"/>
    </location>
</feature>
<dbReference type="GO" id="GO:0071555">
    <property type="term" value="P:cell wall organization"/>
    <property type="evidence" value="ECO:0007669"/>
    <property type="project" value="UniProtKB-KW"/>
</dbReference>
<evidence type="ECO:0000259" key="7">
    <source>
        <dbReference type="SMART" id="SM00925"/>
    </source>
</evidence>
<dbReference type="Pfam" id="PF03562">
    <property type="entry name" value="MltA"/>
    <property type="match status" value="1"/>
</dbReference>
<dbReference type="Gene3D" id="2.40.40.10">
    <property type="entry name" value="RlpA-like domain"/>
    <property type="match status" value="2"/>
</dbReference>
<dbReference type="AlphaFoldDB" id="A0A9D1SMX1"/>
<sequence length="373" mass="41988">MGGKIKMLGSAKRLLFRSFSFLLCVFVLTSCDLSVPTHQGNNAVIPSNLKKVSYNDLPGWRNDDVRYALQAFRNSCRARIQYTGKVIPDRELFQEKCRMLPSASADVATIRAWFESNFQPYQVFNDDGSSKGLYTGYYSPIIPGCRTKTAQCNEPLMGVPTDGRNYKGVPKKQIVEQQIGRPLYWANIVDVQNIQIQGSGMLQLDDGTMVKLNFAAVNDLPFKSIGEQLRSKGIRPPNGYSADAVWQYLKQNPSLAKEVIYNNPRYVYFYESVPPDVIGKLGTPLSKIRSIAMDDSIYTLGLPVYVDTNLSDGRRFSRLMIAQDTGSAIRGWIRADIFFGKGDEAYKFAHGQHAQGKMFILMPKEYTYVKPTK</sequence>
<dbReference type="Pfam" id="PF06725">
    <property type="entry name" value="3D"/>
    <property type="match status" value="1"/>
</dbReference>